<dbReference type="PANTHER" id="PTHR10098:SF108">
    <property type="entry name" value="TETRATRICOPEPTIDE REPEAT PROTEIN 28"/>
    <property type="match status" value="1"/>
</dbReference>
<dbReference type="PANTHER" id="PTHR10098">
    <property type="entry name" value="RAPSYN-RELATED"/>
    <property type="match status" value="1"/>
</dbReference>
<evidence type="ECO:0000313" key="5">
    <source>
        <dbReference type="Proteomes" id="UP001235303"/>
    </source>
</evidence>
<dbReference type="RefSeq" id="WP_283752822.1">
    <property type="nucleotide sequence ID" value="NZ_JAQOSP010000041.1"/>
</dbReference>
<sequence length="957" mass="107550">MQELNMNWRSPFVPLSHINYPLPLMGLILFSLGVAMGKPSFPVESSQNLQPFDRLTPLSGSQRIAKTLDENSPDSIFQQALEWYQQGTAGGFEQAIPLLKTAYQLYQEQGQVQRSALSGLLLGIVYKNLGQLEPSLDYVQEALDFYEQSADPVGMADSLNQMGLIYQIQADMDRALEAYRQALPHYQQVEDIGGEAYTFNNMGVVYDRLGQYQQALDYYNRALPLWREVEDGYGEAATLNNMGIIYDHLGNYDQSLQAYEQALVTYRTLKDRLGMARTLNNIGLYYDAVELSQQALTYYERALPLWAEVGDRPGEASTLNNMGYVYADRGNWEKSLSYYEQALPLWEQVGDRKGKASTLNNLGYVHANQGKPETALEYYQQALSIRQEIGDRPKEALSLYRIAQVQQKQGKLEEALETLKPAIAIIEDMRIAVASQELRTSFFASKQDYYEFYIDLLMQMHQESPQKGYDAQALQVSEQARARSLLDILAGASGDVSAGVNPSLLEQKKSLQQQLSLQEERRIQILSRSHTQREAEEIEETIKVLLDQYRAVQALIRVSSPRYAALTQPQPLTLEEIQTQVLDEDTLLLEYFLGKERSHLWLVSSTEIKSYELPGRETIEQSARDFRDALTIPIQRIRRKVMEATAFDLSEQILGPVADELGDKRLAIAAHGALQYVPFAALAVPGLPEYKPLIANHELVHLPSASTVAILRRETQGRSRAPKTLAVLADPVFGQNDGRVSSNTTRKAQPLPPDLERSAKESGVLFDRLPYTHQEAESILALVPAPERLEGFGFSASRELATSNELSQYQIIHFATHGLMNSTNPALSGLVFSLVNSDGEPLNGFLRLHDIFNLNLPSELVVLSACETGLGQNIQGEGLIGLTRGFMYAGSPRLVVSLWSVDDQATANLMIDFYQTLLTEGKSPSQALREAQLEMWENSSWWQPYYWAGFTLQGEWR</sequence>
<feature type="repeat" description="TPR" evidence="1">
    <location>
        <begin position="316"/>
        <end position="349"/>
    </location>
</feature>
<feature type="coiled-coil region" evidence="2">
    <location>
        <begin position="501"/>
        <end position="555"/>
    </location>
</feature>
<comment type="caution">
    <text evidence="4">The sequence shown here is derived from an EMBL/GenBank/DDBJ whole genome shotgun (WGS) entry which is preliminary data.</text>
</comment>
<dbReference type="InterPro" id="IPR011990">
    <property type="entry name" value="TPR-like_helical_dom_sf"/>
</dbReference>
<accession>A0ABT7AQ82</accession>
<gene>
    <name evidence="4" type="ORF">PMG71_06450</name>
</gene>
<feature type="repeat" description="TPR" evidence="1">
    <location>
        <begin position="196"/>
        <end position="229"/>
    </location>
</feature>
<reference evidence="4 5" key="1">
    <citation type="submission" date="2023-01" db="EMBL/GenBank/DDBJ databases">
        <title>Novel diversity within Roseofilum (Cyanobacteria; Desertifilaceae) from marine benthic mats with descriptions of four novel species.</title>
        <authorList>
            <person name="Wang Y."/>
            <person name="Berthold D.E."/>
            <person name="Hu J."/>
            <person name="Lefler F.W."/>
            <person name="Laughinghouse H.D. IV."/>
        </authorList>
    </citation>
    <scope>NUCLEOTIDE SEQUENCE [LARGE SCALE GENOMIC DNA]</scope>
    <source>
        <strain evidence="4 5">BLCC-M154</strain>
    </source>
</reference>
<keyword evidence="2" id="KW-0175">Coiled coil</keyword>
<dbReference type="InterPro" id="IPR024983">
    <property type="entry name" value="CHAT_dom"/>
</dbReference>
<protein>
    <submittedName>
        <fullName evidence="4">CHAT domain-containing protein</fullName>
    </submittedName>
</protein>
<dbReference type="InterPro" id="IPR019734">
    <property type="entry name" value="TPR_rpt"/>
</dbReference>
<keyword evidence="5" id="KW-1185">Reference proteome</keyword>
<evidence type="ECO:0000256" key="1">
    <source>
        <dbReference type="PROSITE-ProRule" id="PRU00339"/>
    </source>
</evidence>
<dbReference type="Pfam" id="PF12770">
    <property type="entry name" value="CHAT"/>
    <property type="match status" value="1"/>
</dbReference>
<feature type="domain" description="CHAT" evidence="3">
    <location>
        <begin position="647"/>
        <end position="955"/>
    </location>
</feature>
<organism evidence="4 5">
    <name type="scientific">Roseofilum acuticapitatum BLCC-M154</name>
    <dbReference type="NCBI Taxonomy" id="3022444"/>
    <lineage>
        <taxon>Bacteria</taxon>
        <taxon>Bacillati</taxon>
        <taxon>Cyanobacteriota</taxon>
        <taxon>Cyanophyceae</taxon>
        <taxon>Desertifilales</taxon>
        <taxon>Desertifilaceae</taxon>
        <taxon>Roseofilum</taxon>
        <taxon>Roseofilum acuticapitatum</taxon>
    </lineage>
</organism>
<dbReference type="Pfam" id="PF13174">
    <property type="entry name" value="TPR_6"/>
    <property type="match status" value="1"/>
</dbReference>
<keyword evidence="1" id="KW-0802">TPR repeat</keyword>
<dbReference type="Pfam" id="PF13424">
    <property type="entry name" value="TPR_12"/>
    <property type="match status" value="3"/>
</dbReference>
<dbReference type="EMBL" id="JAQOSP010000041">
    <property type="protein sequence ID" value="MDJ1169062.1"/>
    <property type="molecule type" value="Genomic_DNA"/>
</dbReference>
<evidence type="ECO:0000313" key="4">
    <source>
        <dbReference type="EMBL" id="MDJ1169062.1"/>
    </source>
</evidence>
<feature type="repeat" description="TPR" evidence="1">
    <location>
        <begin position="356"/>
        <end position="389"/>
    </location>
</feature>
<dbReference type="SUPFAM" id="SSF48452">
    <property type="entry name" value="TPR-like"/>
    <property type="match status" value="2"/>
</dbReference>
<dbReference type="Proteomes" id="UP001235303">
    <property type="component" value="Unassembled WGS sequence"/>
</dbReference>
<name>A0ABT7AQ82_9CYAN</name>
<dbReference type="Gene3D" id="1.25.40.10">
    <property type="entry name" value="Tetratricopeptide repeat domain"/>
    <property type="match status" value="2"/>
</dbReference>
<proteinExistence type="predicted"/>
<dbReference type="PROSITE" id="PS50293">
    <property type="entry name" value="TPR_REGION"/>
    <property type="match status" value="2"/>
</dbReference>
<evidence type="ECO:0000259" key="3">
    <source>
        <dbReference type="Pfam" id="PF12770"/>
    </source>
</evidence>
<evidence type="ECO:0000256" key="2">
    <source>
        <dbReference type="SAM" id="Coils"/>
    </source>
</evidence>
<feature type="repeat" description="TPR" evidence="1">
    <location>
        <begin position="236"/>
        <end position="269"/>
    </location>
</feature>
<dbReference type="SMART" id="SM00028">
    <property type="entry name" value="TPR"/>
    <property type="match status" value="8"/>
</dbReference>
<feature type="repeat" description="TPR" evidence="1">
    <location>
        <begin position="156"/>
        <end position="189"/>
    </location>
</feature>
<dbReference type="PROSITE" id="PS50005">
    <property type="entry name" value="TPR"/>
    <property type="match status" value="5"/>
</dbReference>